<dbReference type="EMBL" id="QUTH01002110">
    <property type="protein sequence ID" value="RHZ27676.1"/>
    <property type="molecule type" value="Genomic_DNA"/>
</dbReference>
<dbReference type="AlphaFoldDB" id="A0A418FDG4"/>
<evidence type="ECO:0000313" key="2">
    <source>
        <dbReference type="Proteomes" id="UP000285430"/>
    </source>
</evidence>
<gene>
    <name evidence="1" type="ORF">DYB37_007083</name>
</gene>
<name>A0A418FDG4_APHAT</name>
<dbReference type="VEuPathDB" id="FungiDB:H257_06524"/>
<dbReference type="Proteomes" id="UP000285430">
    <property type="component" value="Unassembled WGS sequence"/>
</dbReference>
<comment type="caution">
    <text evidence="1">The sequence shown here is derived from an EMBL/GenBank/DDBJ whole genome shotgun (WGS) entry which is preliminary data.</text>
</comment>
<sequence>MREMNHVLSAQNEACNTRTAELESALDALKEINRTISAQNTVLSDRNLELEALDTARANLAPTDVVVKAPNMAAISNDYVPNSALVDTLTRKLVEMKMHVHFVTEYTKSILDHEPYEIVHQLTQLKLDNERLRERQQNLLKEVEYYKMIWQRSAPTTKRDNNQPIFTTTTSFTPSHITLPADSGTTQHSLFKAASFSGVVPVEPLSLMALKRSSNRKIVKPQSPKPGGCMHLPHNNSPIIIHANQVRKTNTTPFAP</sequence>
<reference evidence="1 2" key="1">
    <citation type="submission" date="2018-08" db="EMBL/GenBank/DDBJ databases">
        <title>Aphanomyces genome sequencing and annotation.</title>
        <authorList>
            <person name="Minardi D."/>
            <person name="Oidtmann B."/>
            <person name="Van Der Giezen M."/>
            <person name="Studholme D.J."/>
        </authorList>
    </citation>
    <scope>NUCLEOTIDE SEQUENCE [LARGE SCALE GENOMIC DNA]</scope>
    <source>
        <strain evidence="1 2">Da</strain>
    </source>
</reference>
<proteinExistence type="predicted"/>
<evidence type="ECO:0000313" key="1">
    <source>
        <dbReference type="EMBL" id="RHZ27676.1"/>
    </source>
</evidence>
<accession>A0A418FDG4</accession>
<protein>
    <submittedName>
        <fullName evidence="1">Uncharacterized protein</fullName>
    </submittedName>
</protein>
<organism evidence="1 2">
    <name type="scientific">Aphanomyces astaci</name>
    <name type="common">Crayfish plague agent</name>
    <dbReference type="NCBI Taxonomy" id="112090"/>
    <lineage>
        <taxon>Eukaryota</taxon>
        <taxon>Sar</taxon>
        <taxon>Stramenopiles</taxon>
        <taxon>Oomycota</taxon>
        <taxon>Saprolegniomycetes</taxon>
        <taxon>Saprolegniales</taxon>
        <taxon>Verrucalvaceae</taxon>
        <taxon>Aphanomyces</taxon>
    </lineage>
</organism>